<evidence type="ECO:0000313" key="2">
    <source>
        <dbReference type="EMBL" id="MUV15491.1"/>
    </source>
</evidence>
<evidence type="ECO:0000313" key="3">
    <source>
        <dbReference type="Proteomes" id="UP000479692"/>
    </source>
</evidence>
<reference evidence="2 3" key="1">
    <citation type="submission" date="2019-12" db="EMBL/GenBank/DDBJ databases">
        <authorList>
            <person name="Xu J."/>
        </authorList>
    </citation>
    <scope>NUCLEOTIDE SEQUENCE [LARGE SCALE GENOMIC DNA]</scope>
    <source>
        <strain evidence="2 3">HX-5-24</strain>
    </source>
</reference>
<organism evidence="2 3">
    <name type="scientific">Noviluteimonas gilva</name>
    <dbReference type="NCBI Taxonomy" id="2682097"/>
    <lineage>
        <taxon>Bacteria</taxon>
        <taxon>Pseudomonadati</taxon>
        <taxon>Pseudomonadota</taxon>
        <taxon>Gammaproteobacteria</taxon>
        <taxon>Lysobacterales</taxon>
        <taxon>Lysobacteraceae</taxon>
        <taxon>Noviluteimonas</taxon>
    </lineage>
</organism>
<keyword evidence="1" id="KW-0732">Signal</keyword>
<dbReference type="AlphaFoldDB" id="A0A7C9HVC1"/>
<feature type="signal peptide" evidence="1">
    <location>
        <begin position="1"/>
        <end position="22"/>
    </location>
</feature>
<proteinExistence type="predicted"/>
<evidence type="ECO:0000256" key="1">
    <source>
        <dbReference type="SAM" id="SignalP"/>
    </source>
</evidence>
<keyword evidence="3" id="KW-1185">Reference proteome</keyword>
<feature type="chain" id="PRO_5028926409" evidence="1">
    <location>
        <begin position="23"/>
        <end position="239"/>
    </location>
</feature>
<comment type="caution">
    <text evidence="2">The sequence shown here is derived from an EMBL/GenBank/DDBJ whole genome shotgun (WGS) entry which is preliminary data.</text>
</comment>
<sequence>MRPWLRITMLCVAGCFAGPAAATLQQRETIAIDGDTAELRVYPLAAWVEQHPGVIPDEIYSTNRFRGYVGHWMLVDGRLELARIDVMFNGPSKRMWMLVCTDLEFENCKKTRTSMPMFEDRDILPTLFPGHTRVVADWYSGTLVIERGPSAEFVGYADTSLTERCTLVFIDHGRETKRYDFDARQFDRYRLARFRQYQLTPEYAQKMRELAGRGWEKADAEENLYGDELQAYISLAPDS</sequence>
<dbReference type="Proteomes" id="UP000479692">
    <property type="component" value="Unassembled WGS sequence"/>
</dbReference>
<dbReference type="EMBL" id="WOXT01000005">
    <property type="protein sequence ID" value="MUV15491.1"/>
    <property type="molecule type" value="Genomic_DNA"/>
</dbReference>
<protein>
    <submittedName>
        <fullName evidence="2">Uncharacterized protein</fullName>
    </submittedName>
</protein>
<dbReference type="RefSeq" id="WP_156643082.1">
    <property type="nucleotide sequence ID" value="NZ_WOXT01000005.1"/>
</dbReference>
<name>A0A7C9HVC1_9GAMM</name>
<accession>A0A7C9HVC1</accession>
<gene>
    <name evidence="2" type="ORF">GN331_14890</name>
</gene>